<keyword evidence="5" id="KW-0966">Cell projection</keyword>
<keyword evidence="4" id="KW-0206">Cytoskeleton</keyword>
<feature type="non-terminal residue" evidence="6">
    <location>
        <position position="1"/>
    </location>
</feature>
<comment type="caution">
    <text evidence="6">The sequence shown here is derived from an EMBL/GenBank/DDBJ whole genome shotgun (WGS) entry which is preliminary data.</text>
</comment>
<evidence type="ECO:0000256" key="4">
    <source>
        <dbReference type="ARBA" id="ARBA00023212"/>
    </source>
</evidence>
<dbReference type="PROSITE" id="PS51381">
    <property type="entry name" value="C2_B9"/>
    <property type="match status" value="1"/>
</dbReference>
<keyword evidence="2" id="KW-0963">Cytoplasm</keyword>
<evidence type="ECO:0000313" key="7">
    <source>
        <dbReference type="Proteomes" id="UP001162156"/>
    </source>
</evidence>
<gene>
    <name evidence="6" type="ORF">NQ314_007242</name>
</gene>
<dbReference type="GO" id="GO:0060271">
    <property type="term" value="P:cilium assembly"/>
    <property type="evidence" value="ECO:0007669"/>
    <property type="project" value="TreeGrafter"/>
</dbReference>
<dbReference type="PANTHER" id="PTHR12968:SF4">
    <property type="entry name" value="TECTONIC-LIKE COMPLEX MEMBER MKS1"/>
    <property type="match status" value="1"/>
</dbReference>
<keyword evidence="7" id="KW-1185">Reference proteome</keyword>
<dbReference type="InterPro" id="IPR010796">
    <property type="entry name" value="C2_B9-type_dom"/>
</dbReference>
<evidence type="ECO:0000256" key="3">
    <source>
        <dbReference type="ARBA" id="ARBA00022794"/>
    </source>
</evidence>
<keyword evidence="3" id="KW-0970">Cilium biogenesis/degradation</keyword>
<sequence>IKFKDVDVDKTDANIEDKWHAQVFCWQEKHFNKIERDFYGDIHNCITDLEKIYHEKIKEEESREESSILFTYVHEDGYISEQEIFSRRGTYLQNMVENVDKNMENLQDNRDEFDYTKSLLCSAENTVVQNYFEKMYIMADLGEYVENTWIKNEQSLCTVKFNKVSKVLTVYPDFTTTQPYCINVQSETIRNFYYFIDNCSEEIPETIALKEKELIKKILSARNFEYSDVYVQYFIDLPEDWTCANLESLKGVTQTCHGVNEEGLVHFGHCFEITLEYDIENLQEGIPKTPYIYFEVISKASWDRYRTEGLTYKNLPISNPGCHVYNLSCFRFNTQGPSGNLRRFFIGDCANYNDITWLGVPKEPKRAVFNKFGVNTVGTGQLNIRVNVLHQSQAFLGEFNEDYQRENLIYEKLKSSSLIKSVEQVLQAFRRARRNMIDARKNL</sequence>
<reference evidence="6" key="1">
    <citation type="journal article" date="2023" name="Insect Mol. Biol.">
        <title>Genome sequencing provides insights into the evolution of gene families encoding plant cell wall-degrading enzymes in longhorned beetles.</title>
        <authorList>
            <person name="Shin N.R."/>
            <person name="Okamura Y."/>
            <person name="Kirsch R."/>
            <person name="Pauchet Y."/>
        </authorList>
    </citation>
    <scope>NUCLEOTIDE SEQUENCE</scope>
    <source>
        <strain evidence="6">RBIC_L_NR</strain>
    </source>
</reference>
<evidence type="ECO:0000256" key="1">
    <source>
        <dbReference type="ARBA" id="ARBA00004120"/>
    </source>
</evidence>
<organism evidence="6 7">
    <name type="scientific">Rhamnusium bicolor</name>
    <dbReference type="NCBI Taxonomy" id="1586634"/>
    <lineage>
        <taxon>Eukaryota</taxon>
        <taxon>Metazoa</taxon>
        <taxon>Ecdysozoa</taxon>
        <taxon>Arthropoda</taxon>
        <taxon>Hexapoda</taxon>
        <taxon>Insecta</taxon>
        <taxon>Pterygota</taxon>
        <taxon>Neoptera</taxon>
        <taxon>Endopterygota</taxon>
        <taxon>Coleoptera</taxon>
        <taxon>Polyphaga</taxon>
        <taxon>Cucujiformia</taxon>
        <taxon>Chrysomeloidea</taxon>
        <taxon>Cerambycidae</taxon>
        <taxon>Lepturinae</taxon>
        <taxon>Rhagiini</taxon>
        <taxon>Rhamnusium</taxon>
    </lineage>
</organism>
<evidence type="ECO:0000313" key="6">
    <source>
        <dbReference type="EMBL" id="KAJ8953635.1"/>
    </source>
</evidence>
<comment type="subcellular location">
    <subcellularLocation>
        <location evidence="1">Cytoplasm</location>
        <location evidence="1">Cytoskeleton</location>
        <location evidence="1">Cilium basal body</location>
    </subcellularLocation>
</comment>
<evidence type="ECO:0000256" key="2">
    <source>
        <dbReference type="ARBA" id="ARBA00022490"/>
    </source>
</evidence>
<protein>
    <recommendedName>
        <fullName evidence="8">Meckel syndrome type 1 protein</fullName>
    </recommendedName>
</protein>
<proteinExistence type="predicted"/>
<dbReference type="PANTHER" id="PTHR12968">
    <property type="entry name" value="B9 DOMAIN-CONTAINING"/>
    <property type="match status" value="1"/>
</dbReference>
<evidence type="ECO:0008006" key="8">
    <source>
        <dbReference type="Google" id="ProtNLM"/>
    </source>
</evidence>
<dbReference type="Proteomes" id="UP001162156">
    <property type="component" value="Unassembled WGS sequence"/>
</dbReference>
<dbReference type="AlphaFoldDB" id="A0AAV8YS42"/>
<evidence type="ECO:0000256" key="5">
    <source>
        <dbReference type="ARBA" id="ARBA00023273"/>
    </source>
</evidence>
<dbReference type="GO" id="GO:0036038">
    <property type="term" value="C:MKS complex"/>
    <property type="evidence" value="ECO:0007669"/>
    <property type="project" value="TreeGrafter"/>
</dbReference>
<accession>A0AAV8YS42</accession>
<dbReference type="EMBL" id="JANEYF010001958">
    <property type="protein sequence ID" value="KAJ8953635.1"/>
    <property type="molecule type" value="Genomic_DNA"/>
</dbReference>
<name>A0AAV8YS42_9CUCU</name>
<dbReference type="Pfam" id="PF07162">
    <property type="entry name" value="B9-C2"/>
    <property type="match status" value="1"/>
</dbReference>